<evidence type="ECO:0000256" key="4">
    <source>
        <dbReference type="ARBA" id="ARBA00022853"/>
    </source>
</evidence>
<sequence length="280" mass="32160">MIGRKISHRPFIAYRPIGPSDLGILQQLHADLFPIRYEPEFFHNVVNRREIISWGAVDRSRPGAQSDDLIGFVTIKIVLARESEITDLVKCDSTQSDQTLVYILTLGVVEAYRKFGIASALIREVTRYAKTIPTCRAAYLHVISYNTPAIYLYKKMSFTCVRRLYGFYLIEGQHYDAYLFVYYVNGGRSPCSPLELVIGAVKYVRTSLNSVASRLWRYDEKKPWRWTKYRESCGFMTPSQSKRNLVNEGSSEFQCVSCINRRYTSPYNSSSIERCGAANM</sequence>
<name>A0A803KSS1_CHEQI</name>
<keyword evidence="13" id="KW-1185">Reference proteome</keyword>
<dbReference type="EnsemblPlants" id="AUR62002079-RA">
    <property type="protein sequence ID" value="AUR62002079-RA:cds"/>
    <property type="gene ID" value="AUR62002079"/>
</dbReference>
<dbReference type="GO" id="GO:0000139">
    <property type="term" value="C:Golgi membrane"/>
    <property type="evidence" value="ECO:0007669"/>
    <property type="project" value="TreeGrafter"/>
</dbReference>
<dbReference type="InterPro" id="IPR016181">
    <property type="entry name" value="Acyl_CoA_acyltransferase"/>
</dbReference>
<dbReference type="Pfam" id="PF00583">
    <property type="entry name" value="Acetyltransf_1"/>
    <property type="match status" value="1"/>
</dbReference>
<reference evidence="12" key="1">
    <citation type="journal article" date="2017" name="Nature">
        <title>The genome of Chenopodium quinoa.</title>
        <authorList>
            <person name="Jarvis D.E."/>
            <person name="Ho Y.S."/>
            <person name="Lightfoot D.J."/>
            <person name="Schmoeckel S.M."/>
            <person name="Li B."/>
            <person name="Borm T.J.A."/>
            <person name="Ohyanagi H."/>
            <person name="Mineta K."/>
            <person name="Michell C.T."/>
            <person name="Saber N."/>
            <person name="Kharbatia N.M."/>
            <person name="Rupper R.R."/>
            <person name="Sharp A.R."/>
            <person name="Dally N."/>
            <person name="Boughton B.A."/>
            <person name="Woo Y.H."/>
            <person name="Gao G."/>
            <person name="Schijlen E.G.W.M."/>
            <person name="Guo X."/>
            <person name="Momin A.A."/>
            <person name="Negrao S."/>
            <person name="Al-Babili S."/>
            <person name="Gehring C."/>
            <person name="Roessner U."/>
            <person name="Jung C."/>
            <person name="Murphy K."/>
            <person name="Arold S.T."/>
            <person name="Gojobori T."/>
            <person name="van der Linden C.G."/>
            <person name="van Loo E.N."/>
            <person name="Jellen E.N."/>
            <person name="Maughan P.J."/>
            <person name="Tester M."/>
        </authorList>
    </citation>
    <scope>NUCLEOTIDE SEQUENCE [LARGE SCALE GENOMIC DNA]</scope>
    <source>
        <strain evidence="12">cv. PI 614886</strain>
    </source>
</reference>
<dbReference type="SUPFAM" id="SSF55729">
    <property type="entry name" value="Acyl-CoA N-acyltransferases (Nat)"/>
    <property type="match status" value="1"/>
</dbReference>
<evidence type="ECO:0000256" key="8">
    <source>
        <dbReference type="ARBA" id="ARBA00026144"/>
    </source>
</evidence>
<dbReference type="OMA" id="IHFYKKM"/>
<dbReference type="GO" id="GO:0004402">
    <property type="term" value="F:histone acetyltransferase activity"/>
    <property type="evidence" value="ECO:0007669"/>
    <property type="project" value="TreeGrafter"/>
</dbReference>
<dbReference type="CDD" id="cd04301">
    <property type="entry name" value="NAT_SF"/>
    <property type="match status" value="1"/>
</dbReference>
<comment type="catalytic activity">
    <reaction evidence="10">
        <text>N-terminal L-methionyl-[transmembrane protein] + acetyl-CoA = N-terminal N(alpha)-acetyl-L-methionyl-[transmembrane protein] + CoA + H(+)</text>
        <dbReference type="Rhea" id="RHEA:50604"/>
        <dbReference type="Rhea" id="RHEA-COMP:12745"/>
        <dbReference type="Rhea" id="RHEA-COMP:12746"/>
        <dbReference type="ChEBI" id="CHEBI:15378"/>
        <dbReference type="ChEBI" id="CHEBI:57287"/>
        <dbReference type="ChEBI" id="CHEBI:57288"/>
        <dbReference type="ChEBI" id="CHEBI:64731"/>
        <dbReference type="ChEBI" id="CHEBI:133414"/>
        <dbReference type="EC" id="2.3.1.259"/>
    </reaction>
</comment>
<evidence type="ECO:0000256" key="5">
    <source>
        <dbReference type="ARBA" id="ARBA00023315"/>
    </source>
</evidence>
<dbReference type="OrthoDB" id="47374at2759"/>
<keyword evidence="5" id="KW-0012">Acyltransferase</keyword>
<evidence type="ECO:0000256" key="3">
    <source>
        <dbReference type="ARBA" id="ARBA00022829"/>
    </source>
</evidence>
<proteinExistence type="inferred from homology"/>
<dbReference type="InterPro" id="IPR045141">
    <property type="entry name" value="NAA60-like"/>
</dbReference>
<evidence type="ECO:0000256" key="10">
    <source>
        <dbReference type="ARBA" id="ARBA00048848"/>
    </source>
</evidence>
<dbReference type="RefSeq" id="XP_021751909.1">
    <property type="nucleotide sequence ID" value="XM_021896217.1"/>
</dbReference>
<dbReference type="RefSeq" id="XP_021751906.1">
    <property type="nucleotide sequence ID" value="XM_021896214.1"/>
</dbReference>
<keyword evidence="4" id="KW-0156">Chromatin regulator</keyword>
<evidence type="ECO:0000256" key="6">
    <source>
        <dbReference type="ARBA" id="ARBA00025774"/>
    </source>
</evidence>
<comment type="similarity">
    <text evidence="6">Belongs to the acetyltransferase family. NAA60 subfamily.</text>
</comment>
<dbReference type="AlphaFoldDB" id="A0A803KSS1"/>
<dbReference type="Gene3D" id="3.40.630.30">
    <property type="match status" value="1"/>
</dbReference>
<evidence type="ECO:0000256" key="7">
    <source>
        <dbReference type="ARBA" id="ARBA00026111"/>
    </source>
</evidence>
<feature type="domain" description="N-acetyltransferase" evidence="11">
    <location>
        <begin position="12"/>
        <end position="185"/>
    </location>
</feature>
<evidence type="ECO:0000313" key="12">
    <source>
        <dbReference type="EnsemblPlants" id="AUR62002079-RA:cds"/>
    </source>
</evidence>
<organism evidence="12 13">
    <name type="scientific">Chenopodium quinoa</name>
    <name type="common">Quinoa</name>
    <dbReference type="NCBI Taxonomy" id="63459"/>
    <lineage>
        <taxon>Eukaryota</taxon>
        <taxon>Viridiplantae</taxon>
        <taxon>Streptophyta</taxon>
        <taxon>Embryophyta</taxon>
        <taxon>Tracheophyta</taxon>
        <taxon>Spermatophyta</taxon>
        <taxon>Magnoliopsida</taxon>
        <taxon>eudicotyledons</taxon>
        <taxon>Gunneridae</taxon>
        <taxon>Pentapetalae</taxon>
        <taxon>Caryophyllales</taxon>
        <taxon>Chenopodiaceae</taxon>
        <taxon>Chenopodioideae</taxon>
        <taxon>Atripliceae</taxon>
        <taxon>Chenopodium</taxon>
    </lineage>
</organism>
<dbReference type="SMR" id="A0A803KSS1"/>
<protein>
    <recommendedName>
        <fullName evidence="8">N-alpha-acetyltransferase 60</fullName>
        <ecNumber evidence="7">2.3.1.259</ecNumber>
        <ecNumber evidence="1">2.3.1.48</ecNumber>
    </recommendedName>
</protein>
<evidence type="ECO:0000313" key="13">
    <source>
        <dbReference type="Proteomes" id="UP000596660"/>
    </source>
</evidence>
<dbReference type="RefSeq" id="XP_021751907.1">
    <property type="nucleotide sequence ID" value="XM_021896215.1"/>
</dbReference>
<dbReference type="PROSITE" id="PS51186">
    <property type="entry name" value="GNAT"/>
    <property type="match status" value="1"/>
</dbReference>
<evidence type="ECO:0000256" key="9">
    <source>
        <dbReference type="ARBA" id="ARBA00048017"/>
    </source>
</evidence>
<dbReference type="KEGG" id="cqi:110717502"/>
<comment type="catalytic activity">
    <reaction evidence="9">
        <text>L-lysyl-[protein] + acetyl-CoA = N(6)-acetyl-L-lysyl-[protein] + CoA + H(+)</text>
        <dbReference type="Rhea" id="RHEA:45948"/>
        <dbReference type="Rhea" id="RHEA-COMP:9752"/>
        <dbReference type="Rhea" id="RHEA-COMP:10731"/>
        <dbReference type="ChEBI" id="CHEBI:15378"/>
        <dbReference type="ChEBI" id="CHEBI:29969"/>
        <dbReference type="ChEBI" id="CHEBI:57287"/>
        <dbReference type="ChEBI" id="CHEBI:57288"/>
        <dbReference type="ChEBI" id="CHEBI:61930"/>
        <dbReference type="EC" id="2.3.1.48"/>
    </reaction>
</comment>
<dbReference type="PANTHER" id="PTHR14744:SF15">
    <property type="entry name" value="N-ALPHA-ACETYLTRANSFERASE 60"/>
    <property type="match status" value="1"/>
</dbReference>
<dbReference type="FunFam" id="3.40.630.30:FF:000041">
    <property type="entry name" value="Histone acetyltransferase MCC1 isoform A"/>
    <property type="match status" value="1"/>
</dbReference>
<reference evidence="12" key="2">
    <citation type="submission" date="2021-03" db="UniProtKB">
        <authorList>
            <consortium name="EnsemblPlants"/>
        </authorList>
    </citation>
    <scope>IDENTIFICATION</scope>
</reference>
<accession>A0A803KSS1</accession>
<keyword evidence="2" id="KW-0808">Transferase</keyword>
<keyword evidence="3" id="KW-0159">Chromosome partition</keyword>
<dbReference type="RefSeq" id="XP_021751908.1">
    <property type="nucleotide sequence ID" value="XM_021896216.1"/>
</dbReference>
<dbReference type="GeneID" id="110717502"/>
<dbReference type="InterPro" id="IPR000182">
    <property type="entry name" value="GNAT_dom"/>
</dbReference>
<dbReference type="GO" id="GO:0007059">
    <property type="term" value="P:chromosome segregation"/>
    <property type="evidence" value="ECO:0007669"/>
    <property type="project" value="UniProtKB-KW"/>
</dbReference>
<dbReference type="EC" id="2.3.1.259" evidence="7"/>
<dbReference type="GO" id="GO:0120518">
    <property type="term" value="F:protein N-terminal-methionine acetyltransferase activity"/>
    <property type="evidence" value="ECO:0007669"/>
    <property type="project" value="UniProtKB-EC"/>
</dbReference>
<dbReference type="PANTHER" id="PTHR14744">
    <property type="entry name" value="N-ALPHA-ACETYLTRANSFERASE 60"/>
    <property type="match status" value="1"/>
</dbReference>
<gene>
    <name evidence="12" type="primary">LOC110717502</name>
</gene>
<evidence type="ECO:0000256" key="2">
    <source>
        <dbReference type="ARBA" id="ARBA00022679"/>
    </source>
</evidence>
<dbReference type="Proteomes" id="UP000596660">
    <property type="component" value="Unplaced"/>
</dbReference>
<dbReference type="Gramene" id="AUR62002079-RA">
    <property type="protein sequence ID" value="AUR62002079-RA:cds"/>
    <property type="gene ID" value="AUR62002079"/>
</dbReference>
<dbReference type="EC" id="2.3.1.48" evidence="1"/>
<evidence type="ECO:0000256" key="1">
    <source>
        <dbReference type="ARBA" id="ARBA00013184"/>
    </source>
</evidence>
<evidence type="ECO:0000259" key="11">
    <source>
        <dbReference type="PROSITE" id="PS51186"/>
    </source>
</evidence>